<dbReference type="SMART" id="SM00912">
    <property type="entry name" value="Haemagg_act"/>
    <property type="match status" value="1"/>
</dbReference>
<protein>
    <submittedName>
        <fullName evidence="4">Hemolysin</fullName>
    </submittedName>
</protein>
<accession>A0A2T3MQX8</accession>
<dbReference type="Proteomes" id="UP000241954">
    <property type="component" value="Unassembled WGS sequence"/>
</dbReference>
<feature type="chain" id="PRO_5015631883" evidence="2">
    <location>
        <begin position="30"/>
        <end position="1614"/>
    </location>
</feature>
<dbReference type="NCBIfam" id="TIGR01901">
    <property type="entry name" value="adhes_NPXG"/>
    <property type="match status" value="1"/>
</dbReference>
<evidence type="ECO:0000259" key="3">
    <source>
        <dbReference type="SMART" id="SM00912"/>
    </source>
</evidence>
<dbReference type="Pfam" id="PF05860">
    <property type="entry name" value="TPS"/>
    <property type="match status" value="1"/>
</dbReference>
<keyword evidence="2" id="KW-0732">Signal</keyword>
<organism evidence="4 5">
    <name type="scientific">Photobacterium iliopiscarium</name>
    <dbReference type="NCBI Taxonomy" id="56192"/>
    <lineage>
        <taxon>Bacteria</taxon>
        <taxon>Pseudomonadati</taxon>
        <taxon>Pseudomonadota</taxon>
        <taxon>Gammaproteobacteria</taxon>
        <taxon>Vibrionales</taxon>
        <taxon>Vibrionaceae</taxon>
        <taxon>Photobacterium</taxon>
    </lineage>
</organism>
<name>A0A2T3MQX8_9GAMM</name>
<proteinExistence type="predicted"/>
<dbReference type="RefSeq" id="WP_107236472.1">
    <property type="nucleotide sequence ID" value="NZ_PYLW01000001.1"/>
</dbReference>
<sequence>MKKKKFILSPSSKVTVAITLAMISIPTYAAGIISGTGGPQVSTASNGAEIVNIVKPNQNGLSHNQYNQYNVNKPGAVLNNSLIAGQSQLAGKLGANHNLQGQTANIILNEVITRNPSLLLGKQEIFGMAADYVLANPNGITCDGCGFINTNRSSLVVGNPVIENGKLEKYQTNNQNKLRVNGEGLTTATILDLIAPSISVNGRIQAKEINAITGHNDVSRDTLTITERKGLPHAIDSYYLGSMQAGRIRIINTDTSNSVNLEGQLKGKDIVSVDTKGNLLLTASNIEGDNIDLKGQKIHSQGKITSNTNKYYGAKNYQNYRGGIDINGQTDSQQLKKTALVGKNISIIAAKDNHLTATLIRGDDVLIKGGDVLLDNHKTINKKRNTNNNWYYSQTNYATTTAEKTQQHSTVVEANKTANLISTQGDITLIGSKVKADESLALNSARDITLSGVIEKEKNGHNRNLRNHTSSLITGHFHDSNEAETLKSSELISDGGLGVNAQQSVRLNAAKIQSKRDLIINAKKKIDINVQKTANNKTTKNDKTYWGGIGGGNNQNNSNNSTISHRSEILSGEHLLVSADDGINITGSKVSGKSGGFVQTKNGGLRIDNGISTFTDNVDSRNGTAFNITKNSNKSTHNTQTVHGSELVSDANLKLLSKKDINVVGSLVKSAGTLGIESLGFINITAAKQEEQLDQTKTKLAVDAYAKESGDKQYKAGLRIEHTTETEQTHKTKHVGSSLEGGSIDVAAQGDVNFNGSTLKTTKDNANISGENVSFLAEKDKTNTTKTKDTIGGGAYYTGGIDKAGSGYEAGFSKEKSELSKEDALVSKTDVAGSLIVNAKDKLTQEGAEHQVNDQYKATAKNVDNLAAISKNETKITTSSGGIDIGTNINYSGVTRPAEKAIKSVGKGDIGGAIDNIGKTGTPNLGLDVGIKGQTSENSKDSTTASVTNIIAGSLDINAKETVNDEGTQYKANRGDYKLTANQHIDQAVENTQHEMNKETHGSGGLRVYTTTGKDLTINVQGEGGNSSFENKNSQAVTGSIVAKKNIDINVTKDAIYQGVNITSENGSTQITAGRNVKFEQANNTNSSSSDKTSANASGSIGTNPNGKTMGLGLGGGIEKTSSETKNAITGLISSGGNLDVVSGNDINFQGTKVNSNNDISIVAKNKVNVGAAESTYTNKENNISGKLNLGGGSNETKKDSGSNASIGGAVNLAFKDETLAKQQGSELSSNNKISINAGSNDNDAIHGVGNQVKSKNITLTANKGGIILESAQTTEHKNNWDVAINGNAVVGQSFKKDGQGKVDPNSGSDTHNLNAGLSVGVDKLDKQINQNAKIDADNITIISQKDTRIAGGVLNGGKINGDIGGNLNIESRNDSEHKVSVNVDTGIGHTNTKLPSITTKLSKAGTAHYSKPLNEKLNSVVESGAGQVTEKYNAFARRHDKSQDTAGTVSFNKAQDKVTLPEKIIEKAPEKTALWDRGARTIGNGVKSALVEDKIKGRSGHAGFSFDVVNNNLVTEQSVIHAENGVDLNIKGGTNLTGAKISTNNGGVLIGDSKVINKDMHGYNHNYGASLDVPFTVGGVLNTITKGIIKGESPITASVNMNKTIASAGIMIK</sequence>
<feature type="signal peptide" evidence="2">
    <location>
        <begin position="1"/>
        <end position="29"/>
    </location>
</feature>
<reference evidence="4 5" key="1">
    <citation type="submission" date="2018-01" db="EMBL/GenBank/DDBJ databases">
        <title>Whole genome sequencing of Histamine producing bacteria.</title>
        <authorList>
            <person name="Butler K."/>
        </authorList>
    </citation>
    <scope>NUCLEOTIDE SEQUENCE [LARGE SCALE GENOMIC DNA]</scope>
    <source>
        <strain evidence="4 5">NCIMB 13481</strain>
    </source>
</reference>
<dbReference type="Pfam" id="PF13332">
    <property type="entry name" value="Fil_haemagg_2"/>
    <property type="match status" value="5"/>
</dbReference>
<dbReference type="InterPro" id="IPR011050">
    <property type="entry name" value="Pectin_lyase_fold/virulence"/>
</dbReference>
<dbReference type="EMBL" id="PYLW01000001">
    <property type="protein sequence ID" value="PSV99653.1"/>
    <property type="molecule type" value="Genomic_DNA"/>
</dbReference>
<evidence type="ECO:0000256" key="2">
    <source>
        <dbReference type="SAM" id="SignalP"/>
    </source>
</evidence>
<feature type="domain" description="Filamentous haemagglutinin FhaB/tRNA nuclease CdiA-like TPS" evidence="3">
    <location>
        <begin position="45"/>
        <end position="165"/>
    </location>
</feature>
<evidence type="ECO:0000313" key="4">
    <source>
        <dbReference type="EMBL" id="PSV99653.1"/>
    </source>
</evidence>
<dbReference type="SUPFAM" id="SSF51126">
    <property type="entry name" value="Pectin lyase-like"/>
    <property type="match status" value="1"/>
</dbReference>
<dbReference type="InterPro" id="IPR025157">
    <property type="entry name" value="Hemagglutinin_rpt"/>
</dbReference>
<evidence type="ECO:0000313" key="5">
    <source>
        <dbReference type="Proteomes" id="UP000241954"/>
    </source>
</evidence>
<dbReference type="GO" id="GO:0003824">
    <property type="term" value="F:catalytic activity"/>
    <property type="evidence" value="ECO:0007669"/>
    <property type="project" value="UniProtKB-ARBA"/>
</dbReference>
<feature type="region of interest" description="Disordered" evidence="1">
    <location>
        <begin position="1184"/>
        <end position="1203"/>
    </location>
</feature>
<feature type="region of interest" description="Disordered" evidence="1">
    <location>
        <begin position="1080"/>
        <end position="1109"/>
    </location>
</feature>
<gene>
    <name evidence="4" type="ORF">C9I88_00375</name>
</gene>
<feature type="region of interest" description="Disordered" evidence="1">
    <location>
        <begin position="1296"/>
        <end position="1315"/>
    </location>
</feature>
<dbReference type="InterPro" id="IPR008638">
    <property type="entry name" value="FhaB/CdiA-like_TPS"/>
</dbReference>
<dbReference type="Gene3D" id="2.160.20.10">
    <property type="entry name" value="Single-stranded right-handed beta-helix, Pectin lyase-like"/>
    <property type="match status" value="1"/>
</dbReference>
<feature type="compositionally biased region" description="Low complexity" evidence="1">
    <location>
        <begin position="1082"/>
        <end position="1100"/>
    </location>
</feature>
<comment type="caution">
    <text evidence="4">The sequence shown here is derived from an EMBL/GenBank/DDBJ whole genome shotgun (WGS) entry which is preliminary data.</text>
</comment>
<dbReference type="InterPro" id="IPR012334">
    <property type="entry name" value="Pectin_lyas_fold"/>
</dbReference>
<feature type="compositionally biased region" description="Polar residues" evidence="1">
    <location>
        <begin position="1306"/>
        <end position="1315"/>
    </location>
</feature>
<evidence type="ECO:0000256" key="1">
    <source>
        <dbReference type="SAM" id="MobiDB-lite"/>
    </source>
</evidence>
<feature type="region of interest" description="Disordered" evidence="1">
    <location>
        <begin position="539"/>
        <end position="558"/>
    </location>
</feature>